<keyword evidence="1" id="KW-1133">Transmembrane helix</keyword>
<dbReference type="AlphaFoldDB" id="N1U695"/>
<dbReference type="EMBL" id="AHMI02000239">
    <property type="protein sequence ID" value="EMY13414.1"/>
    <property type="molecule type" value="Genomic_DNA"/>
</dbReference>
<comment type="caution">
    <text evidence="2">The sequence shown here is derived from an EMBL/GenBank/DDBJ whole genome shotgun (WGS) entry which is preliminary data.</text>
</comment>
<feature type="transmembrane region" description="Helical" evidence="1">
    <location>
        <begin position="25"/>
        <end position="46"/>
    </location>
</feature>
<accession>N1U695</accession>
<protein>
    <submittedName>
        <fullName evidence="2">Uncharacterized protein</fullName>
    </submittedName>
</protein>
<sequence>MPEQVQKILNNIREFFTTLDTTKKLILGGVALTVLVAIGILSTISLQKTE</sequence>
<keyword evidence="1" id="KW-0812">Transmembrane</keyword>
<dbReference type="Proteomes" id="UP000012249">
    <property type="component" value="Unassembled WGS sequence"/>
</dbReference>
<keyword evidence="1" id="KW-0472">Membrane</keyword>
<organism evidence="2 3">
    <name type="scientific">Leptospira weilii str. Ecochallenge</name>
    <dbReference type="NCBI Taxonomy" id="1049986"/>
    <lineage>
        <taxon>Bacteria</taxon>
        <taxon>Pseudomonadati</taxon>
        <taxon>Spirochaetota</taxon>
        <taxon>Spirochaetia</taxon>
        <taxon>Leptospirales</taxon>
        <taxon>Leptospiraceae</taxon>
        <taxon>Leptospira</taxon>
    </lineage>
</organism>
<name>N1U695_9LEPT</name>
<reference evidence="2 3" key="1">
    <citation type="submission" date="2013-02" db="EMBL/GenBank/DDBJ databases">
        <authorList>
            <person name="Harkins D.M."/>
            <person name="Durkin A.S."/>
            <person name="Brinkac L.M."/>
            <person name="Haft D.H."/>
            <person name="Selengut J.D."/>
            <person name="Sanka R."/>
            <person name="DePew J."/>
            <person name="Purushe J."/>
            <person name="Haake D.A."/>
            <person name="Matsunaga J."/>
            <person name="Vinetz J.M."/>
            <person name="Sutton G.G."/>
            <person name="Nierman W.C."/>
            <person name="Fouts D.E."/>
        </authorList>
    </citation>
    <scope>NUCLEOTIDE SEQUENCE [LARGE SCALE GENOMIC DNA]</scope>
    <source>
        <strain evidence="2 3">Ecochallenge</strain>
    </source>
</reference>
<evidence type="ECO:0000313" key="2">
    <source>
        <dbReference type="EMBL" id="EMY13414.1"/>
    </source>
</evidence>
<gene>
    <name evidence="2" type="ORF">LEP1GSC043_2566</name>
</gene>
<proteinExistence type="predicted"/>
<evidence type="ECO:0000256" key="1">
    <source>
        <dbReference type="SAM" id="Phobius"/>
    </source>
</evidence>
<evidence type="ECO:0000313" key="3">
    <source>
        <dbReference type="Proteomes" id="UP000012249"/>
    </source>
</evidence>